<keyword evidence="1" id="KW-0472">Membrane</keyword>
<sequence length="162" mass="18394">MFKSFFPKPGPFFISAFIWSLLAVIFWQAGGGDWLLRVTGASQNVAISAARFWSLNYLVFYAYYLFCVGVFALFWFVYCPHRWQYWSILGTSLIIFVTWFLVEVGVAINAWYAPFYDLIQSALATPHKVSINQFYQEIGVFLGIAIIAVIIGVMGDAANLLI</sequence>
<feature type="transmembrane region" description="Helical" evidence="1">
    <location>
        <begin position="85"/>
        <end position="112"/>
    </location>
</feature>
<feature type="transmembrane region" description="Helical" evidence="1">
    <location>
        <begin position="12"/>
        <end position="30"/>
    </location>
</feature>
<protein>
    <submittedName>
        <fullName evidence="2">Peptide antibiotic transporter SbmA</fullName>
    </submittedName>
</protein>
<dbReference type="EMBL" id="UWVH01000001">
    <property type="protein sequence ID" value="VCV72850.1"/>
    <property type="molecule type" value="Genomic_DNA"/>
</dbReference>
<accession>A0ABD7UF64</accession>
<gene>
    <name evidence="2" type="primary">sbmA_2</name>
    <name evidence="2" type="ORF">BANRA_00667</name>
</gene>
<dbReference type="AlphaFoldDB" id="A0ABD7UF64"/>
<comment type="caution">
    <text evidence="2">The sequence shown here is derived from an EMBL/GenBank/DDBJ whole genome shotgun (WGS) entry which is preliminary data.</text>
</comment>
<keyword evidence="1" id="KW-1133">Transmembrane helix</keyword>
<feature type="transmembrane region" description="Helical" evidence="1">
    <location>
        <begin position="58"/>
        <end position="78"/>
    </location>
</feature>
<evidence type="ECO:0000313" key="3">
    <source>
        <dbReference type="Proteomes" id="UP000269921"/>
    </source>
</evidence>
<proteinExistence type="predicted"/>
<feature type="transmembrane region" description="Helical" evidence="1">
    <location>
        <begin position="138"/>
        <end position="161"/>
    </location>
</feature>
<organism evidence="2 3">
    <name type="scientific">Klebsiella pneumoniae</name>
    <dbReference type="NCBI Taxonomy" id="573"/>
    <lineage>
        <taxon>Bacteria</taxon>
        <taxon>Pseudomonadati</taxon>
        <taxon>Pseudomonadota</taxon>
        <taxon>Gammaproteobacteria</taxon>
        <taxon>Enterobacterales</taxon>
        <taxon>Enterobacteriaceae</taxon>
        <taxon>Klebsiella/Raoultella group</taxon>
        <taxon>Klebsiella</taxon>
        <taxon>Klebsiella pneumoniae complex</taxon>
    </lineage>
</organism>
<evidence type="ECO:0000313" key="2">
    <source>
        <dbReference type="EMBL" id="VCV72850.1"/>
    </source>
</evidence>
<dbReference type="Pfam" id="PF05992">
    <property type="entry name" value="SbmA_BacA"/>
    <property type="match status" value="1"/>
</dbReference>
<keyword evidence="1" id="KW-0812">Transmembrane</keyword>
<dbReference type="Proteomes" id="UP000269921">
    <property type="component" value="Unassembled WGS sequence"/>
</dbReference>
<evidence type="ECO:0000256" key="1">
    <source>
        <dbReference type="SAM" id="Phobius"/>
    </source>
</evidence>
<reference evidence="2 3" key="1">
    <citation type="submission" date="2018-10" db="EMBL/GenBank/DDBJ databases">
        <authorList>
            <person name="Noll B N."/>
        </authorList>
    </citation>
    <scope>NUCLEOTIDE SEQUENCE [LARGE SCALE GENOMIC DNA]</scope>
    <source>
        <strain evidence="2">Kpneu006</strain>
    </source>
</reference>
<dbReference type="InterPro" id="IPR009248">
    <property type="entry name" value="SbmA_BacA"/>
</dbReference>
<name>A0ABD7UF64_KLEPN</name>